<proteinExistence type="predicted"/>
<accession>A0A7W6GHA4</accession>
<dbReference type="Gene3D" id="2.40.160.20">
    <property type="match status" value="1"/>
</dbReference>
<organism evidence="4 5">
    <name type="scientific">Hansschlegelia beijingensis</name>
    <dbReference type="NCBI Taxonomy" id="1133344"/>
    <lineage>
        <taxon>Bacteria</taxon>
        <taxon>Pseudomonadati</taxon>
        <taxon>Pseudomonadota</taxon>
        <taxon>Alphaproteobacteria</taxon>
        <taxon>Hyphomicrobiales</taxon>
        <taxon>Methylopilaceae</taxon>
        <taxon>Hansschlegelia</taxon>
    </lineage>
</organism>
<name>A0A7W6GHA4_9HYPH</name>
<evidence type="ECO:0000256" key="1">
    <source>
        <dbReference type="ARBA" id="ARBA00022729"/>
    </source>
</evidence>
<dbReference type="RefSeq" id="WP_183395426.1">
    <property type="nucleotide sequence ID" value="NZ_JACIDR010000003.1"/>
</dbReference>
<feature type="domain" description="Outer membrane protein beta-barrel" evidence="3">
    <location>
        <begin position="26"/>
        <end position="251"/>
    </location>
</feature>
<evidence type="ECO:0000313" key="4">
    <source>
        <dbReference type="EMBL" id="MBB3973564.1"/>
    </source>
</evidence>
<dbReference type="AlphaFoldDB" id="A0A7W6GHA4"/>
<evidence type="ECO:0000313" key="5">
    <source>
        <dbReference type="Proteomes" id="UP000528964"/>
    </source>
</evidence>
<dbReference type="InterPro" id="IPR027385">
    <property type="entry name" value="Beta-barrel_OMP"/>
</dbReference>
<dbReference type="Proteomes" id="UP000528964">
    <property type="component" value="Unassembled WGS sequence"/>
</dbReference>
<dbReference type="Pfam" id="PF13505">
    <property type="entry name" value="OMP_b-brl"/>
    <property type="match status" value="1"/>
</dbReference>
<feature type="signal peptide" evidence="2">
    <location>
        <begin position="1"/>
        <end position="24"/>
    </location>
</feature>
<protein>
    <submittedName>
        <fullName evidence="4">Opacity protein-like surface antigen</fullName>
    </submittedName>
</protein>
<keyword evidence="1 2" id="KW-0732">Signal</keyword>
<dbReference type="InterPro" id="IPR011250">
    <property type="entry name" value="OMP/PagP_B-barrel"/>
</dbReference>
<keyword evidence="5" id="KW-1185">Reference proteome</keyword>
<evidence type="ECO:0000256" key="2">
    <source>
        <dbReference type="SAM" id="SignalP"/>
    </source>
</evidence>
<reference evidence="4 5" key="1">
    <citation type="submission" date="2020-08" db="EMBL/GenBank/DDBJ databases">
        <title>Genomic Encyclopedia of Type Strains, Phase IV (KMG-IV): sequencing the most valuable type-strain genomes for metagenomic binning, comparative biology and taxonomic classification.</title>
        <authorList>
            <person name="Goeker M."/>
        </authorList>
    </citation>
    <scope>NUCLEOTIDE SEQUENCE [LARGE SCALE GENOMIC DNA]</scope>
    <source>
        <strain evidence="4 5">DSM 25481</strain>
    </source>
</reference>
<feature type="chain" id="PRO_5031248848" evidence="2">
    <location>
        <begin position="25"/>
        <end position="254"/>
    </location>
</feature>
<dbReference type="EMBL" id="JACIDR010000003">
    <property type="protein sequence ID" value="MBB3973564.1"/>
    <property type="molecule type" value="Genomic_DNA"/>
</dbReference>
<evidence type="ECO:0000259" key="3">
    <source>
        <dbReference type="Pfam" id="PF13505"/>
    </source>
</evidence>
<gene>
    <name evidence="4" type="ORF">GGR24_002234</name>
</gene>
<sequence>MAKLSTYALAGAALLALAPVASRAADLPEPPLLEPAPEPVEFGSNWYLRGDIGYKVYRDPKARYDTNAPAFAGNRSFSGEKMGDAVVFGGGVGYRFNEWFRTDVTADYETRSRFRGRLFCPGPCGGSGTSRETMKIDAFTIFANAYFDAGTYYGFTPYVGGGIGAAYLDVHNYRSNSAGNPSYSGDGKWNFAWNLTAGVGYEVSDNLIIDTNYRFVDLGEARSKPIAAAGGRGRVKVDDIQAHEFRVGFRYLLD</sequence>
<comment type="caution">
    <text evidence="4">The sequence shown here is derived from an EMBL/GenBank/DDBJ whole genome shotgun (WGS) entry which is preliminary data.</text>
</comment>
<dbReference type="SUPFAM" id="SSF56925">
    <property type="entry name" value="OMPA-like"/>
    <property type="match status" value="1"/>
</dbReference>